<dbReference type="Gene3D" id="1.20.5.50">
    <property type="match status" value="1"/>
</dbReference>
<keyword evidence="5 12" id="KW-0132">Cell division</keyword>
<dbReference type="Pfam" id="PF05164">
    <property type="entry name" value="ZapA"/>
    <property type="match status" value="1"/>
</dbReference>
<dbReference type="STRING" id="584787.GCA_001247655_02245"/>
<evidence type="ECO:0000256" key="6">
    <source>
        <dbReference type="ARBA" id="ARBA00023054"/>
    </source>
</evidence>
<name>A0A3N1NRT1_9GAMM</name>
<keyword evidence="7" id="KW-0717">Septation</keyword>
<comment type="subcellular location">
    <subcellularLocation>
        <location evidence="1">Cytoplasm</location>
    </subcellularLocation>
</comment>
<comment type="caution">
    <text evidence="12">The sequence shown here is derived from an EMBL/GenBank/DDBJ whole genome shotgun (WGS) entry which is preliminary data.</text>
</comment>
<evidence type="ECO:0000313" key="12">
    <source>
        <dbReference type="EMBL" id="ROQ22504.1"/>
    </source>
</evidence>
<dbReference type="AlphaFoldDB" id="A0A3N1NRT1"/>
<dbReference type="SUPFAM" id="SSF102829">
    <property type="entry name" value="Cell division protein ZapA-like"/>
    <property type="match status" value="1"/>
</dbReference>
<dbReference type="Gene3D" id="3.30.160.880">
    <property type="entry name" value="Cell division protein ZapA protomer, N-terminal domain"/>
    <property type="match status" value="1"/>
</dbReference>
<sequence length="104" mass="11940">MAEQSLQETLEIVVLGRRFRVACPRGHEQSLKEAARDLDDRLKTLRNQSELGNREQLLTMAALNLTHELRLAEARSREYADAMDSKIKTLQQTIEQALIHQAKE</sequence>
<dbReference type="InterPro" id="IPR036192">
    <property type="entry name" value="Cell_div_ZapA-like_sf"/>
</dbReference>
<evidence type="ECO:0000256" key="5">
    <source>
        <dbReference type="ARBA" id="ARBA00022618"/>
    </source>
</evidence>
<dbReference type="GO" id="GO:0043093">
    <property type="term" value="P:FtsZ-dependent cytokinesis"/>
    <property type="evidence" value="ECO:0007669"/>
    <property type="project" value="TreeGrafter"/>
</dbReference>
<evidence type="ECO:0000256" key="9">
    <source>
        <dbReference type="ARBA" id="ARBA00024910"/>
    </source>
</evidence>
<dbReference type="InterPro" id="IPR007838">
    <property type="entry name" value="Cell_div_ZapA-like"/>
</dbReference>
<dbReference type="PANTHER" id="PTHR34981">
    <property type="entry name" value="CELL DIVISION PROTEIN ZAPA"/>
    <property type="match status" value="1"/>
</dbReference>
<reference evidence="12 13" key="1">
    <citation type="submission" date="2018-11" db="EMBL/GenBank/DDBJ databases">
        <title>Genomic Encyclopedia of Type Strains, Phase IV (KMG-IV): sequencing the most valuable type-strain genomes for metagenomic binning, comparative biology and taxonomic classification.</title>
        <authorList>
            <person name="Goeker M."/>
        </authorList>
    </citation>
    <scope>NUCLEOTIDE SEQUENCE [LARGE SCALE GENOMIC DNA]</scope>
    <source>
        <strain evidence="12 13">DSM 21945</strain>
    </source>
</reference>
<evidence type="ECO:0000256" key="7">
    <source>
        <dbReference type="ARBA" id="ARBA00023210"/>
    </source>
</evidence>
<proteinExistence type="inferred from homology"/>
<evidence type="ECO:0000313" key="13">
    <source>
        <dbReference type="Proteomes" id="UP000268033"/>
    </source>
</evidence>
<accession>A0A3N1NRT1</accession>
<organism evidence="12 13">
    <name type="scientific">Gallaecimonas pentaromativorans</name>
    <dbReference type="NCBI Taxonomy" id="584787"/>
    <lineage>
        <taxon>Bacteria</taxon>
        <taxon>Pseudomonadati</taxon>
        <taxon>Pseudomonadota</taxon>
        <taxon>Gammaproteobacteria</taxon>
        <taxon>Enterobacterales</taxon>
        <taxon>Gallaecimonadaceae</taxon>
        <taxon>Gallaecimonas</taxon>
    </lineage>
</organism>
<evidence type="ECO:0000256" key="3">
    <source>
        <dbReference type="ARBA" id="ARBA00015195"/>
    </source>
</evidence>
<dbReference type="GO" id="GO:0000917">
    <property type="term" value="P:division septum assembly"/>
    <property type="evidence" value="ECO:0007669"/>
    <property type="project" value="UniProtKB-KW"/>
</dbReference>
<dbReference type="GO" id="GO:0032153">
    <property type="term" value="C:cell division site"/>
    <property type="evidence" value="ECO:0007669"/>
    <property type="project" value="TreeGrafter"/>
</dbReference>
<evidence type="ECO:0000256" key="4">
    <source>
        <dbReference type="ARBA" id="ARBA00022490"/>
    </source>
</evidence>
<dbReference type="RefSeq" id="WP_083446022.1">
    <property type="nucleotide sequence ID" value="NZ_JBLXAC010000009.1"/>
</dbReference>
<keyword evidence="8" id="KW-0131">Cell cycle</keyword>
<dbReference type="GO" id="GO:0030428">
    <property type="term" value="C:cell septum"/>
    <property type="evidence" value="ECO:0007669"/>
    <property type="project" value="TreeGrafter"/>
</dbReference>
<dbReference type="EMBL" id="RJUL01000010">
    <property type="protein sequence ID" value="ROQ22504.1"/>
    <property type="molecule type" value="Genomic_DNA"/>
</dbReference>
<keyword evidence="6" id="KW-0175">Coiled coil</keyword>
<evidence type="ECO:0000256" key="1">
    <source>
        <dbReference type="ARBA" id="ARBA00004496"/>
    </source>
</evidence>
<evidence type="ECO:0000256" key="11">
    <source>
        <dbReference type="ARBA" id="ARBA00033158"/>
    </source>
</evidence>
<dbReference type="GO" id="GO:0000921">
    <property type="term" value="P:septin ring assembly"/>
    <property type="evidence" value="ECO:0007669"/>
    <property type="project" value="TreeGrafter"/>
</dbReference>
<dbReference type="OrthoDB" id="5772359at2"/>
<comment type="function">
    <text evidence="9">Activator of cell division through the inhibition of FtsZ GTPase activity, therefore promoting FtsZ assembly into bundles of protofilaments necessary for the formation of the division Z ring. It is recruited early at mid-cell but it is not essential for cell division.</text>
</comment>
<protein>
    <recommendedName>
        <fullName evidence="3">Cell division protein ZapA</fullName>
    </recommendedName>
    <alternativeName>
        <fullName evidence="11">Z ring-associated protein ZapA</fullName>
    </alternativeName>
</protein>
<keyword evidence="4" id="KW-0963">Cytoplasm</keyword>
<dbReference type="GO" id="GO:0005829">
    <property type="term" value="C:cytosol"/>
    <property type="evidence" value="ECO:0007669"/>
    <property type="project" value="TreeGrafter"/>
</dbReference>
<dbReference type="InterPro" id="IPR042233">
    <property type="entry name" value="Cell_div_ZapA_N"/>
</dbReference>
<evidence type="ECO:0000256" key="2">
    <source>
        <dbReference type="ARBA" id="ARBA00010074"/>
    </source>
</evidence>
<keyword evidence="13" id="KW-1185">Reference proteome</keyword>
<gene>
    <name evidence="12" type="ORF">EDC28_110148</name>
</gene>
<evidence type="ECO:0000256" key="8">
    <source>
        <dbReference type="ARBA" id="ARBA00023306"/>
    </source>
</evidence>
<dbReference type="PANTHER" id="PTHR34981:SF1">
    <property type="entry name" value="CELL DIVISION PROTEIN ZAPA"/>
    <property type="match status" value="1"/>
</dbReference>
<comment type="subunit">
    <text evidence="10">Homodimer. Interacts with FtsZ.</text>
</comment>
<dbReference type="Proteomes" id="UP000268033">
    <property type="component" value="Unassembled WGS sequence"/>
</dbReference>
<comment type="similarity">
    <text evidence="2">Belongs to the ZapA family. Type 1 subfamily.</text>
</comment>
<evidence type="ECO:0000256" key="10">
    <source>
        <dbReference type="ARBA" id="ARBA00026068"/>
    </source>
</evidence>